<sequence length="36" mass="4334">MFGSQLLSATAWRRVQEAREERLWVLPNKYGERILE</sequence>
<evidence type="ECO:0000313" key="1">
    <source>
        <dbReference type="EMBL" id="CAB4807468.1"/>
    </source>
</evidence>
<gene>
    <name evidence="1" type="ORF">UFOPK3056_00843</name>
</gene>
<reference evidence="1" key="1">
    <citation type="submission" date="2020-05" db="EMBL/GenBank/DDBJ databases">
        <authorList>
            <person name="Chiriac C."/>
            <person name="Salcher M."/>
            <person name="Ghai R."/>
            <person name="Kavagutti S V."/>
        </authorList>
    </citation>
    <scope>NUCLEOTIDE SEQUENCE</scope>
</reference>
<name>A0A6J6YJH7_9ZZZZ</name>
<dbReference type="AlphaFoldDB" id="A0A6J6YJH7"/>
<proteinExistence type="predicted"/>
<protein>
    <submittedName>
        <fullName evidence="1">Unannotated protein</fullName>
    </submittedName>
</protein>
<organism evidence="1">
    <name type="scientific">freshwater metagenome</name>
    <dbReference type="NCBI Taxonomy" id="449393"/>
    <lineage>
        <taxon>unclassified sequences</taxon>
        <taxon>metagenomes</taxon>
        <taxon>ecological metagenomes</taxon>
    </lineage>
</organism>
<dbReference type="EMBL" id="CAFAAR010000083">
    <property type="protein sequence ID" value="CAB4807468.1"/>
    <property type="molecule type" value="Genomic_DNA"/>
</dbReference>
<accession>A0A6J6YJH7</accession>